<evidence type="ECO:0000313" key="4">
    <source>
        <dbReference type="EMBL" id="ANU14530.1"/>
    </source>
</evidence>
<dbReference type="Gene3D" id="3.40.50.2300">
    <property type="match status" value="2"/>
</dbReference>
<sequence>MKKQSIWLLVTLLLIGIVLGACQPKGEVTEEKTSSDTEAKTSAHPLAGKEIALIMQINLGTFSAQYIAGVEEQIENFGGKVTVFTSQGDLAKMASNLDAAINQGVDGILIDHGTKEALNQGVEKALEKGISVVAFDAGIDVDGVVSLEQGDQQMAEMTLGKLAQDNEGTANIVKIWTAGFAPMERRQIAYEKFLADNPNIQEVTAFGSATSNTALDTQSQMEAVLKQYPNEGEITAVWASWDEFAKGAVRAIEQSGRTDIKVYGIDMSDEDLQLMQKENSPWLASAAVDPTDIGRIQVRYLYQLLNGEQPEEKVILEPIFIEAQNLPEEAVTTDKLSDYIEGWGSSDQGYTDDLRELEGQ</sequence>
<organism evidence="4 5">
    <name type="scientific">Planococcus halocryophilus</name>
    <dbReference type="NCBI Taxonomy" id="1215089"/>
    <lineage>
        <taxon>Bacteria</taxon>
        <taxon>Bacillati</taxon>
        <taxon>Bacillota</taxon>
        <taxon>Bacilli</taxon>
        <taxon>Bacillales</taxon>
        <taxon>Caryophanaceae</taxon>
        <taxon>Planococcus</taxon>
    </lineage>
</organism>
<dbReference type="Proteomes" id="UP000092687">
    <property type="component" value="Chromosome"/>
</dbReference>
<dbReference type="PANTHER" id="PTHR30036:SF7">
    <property type="entry name" value="ABC TRANSPORTER PERIPLASMIC-BINDING PROTEIN YPHF"/>
    <property type="match status" value="1"/>
</dbReference>
<dbReference type="OrthoDB" id="7041874at2"/>
<dbReference type="InterPro" id="IPR050555">
    <property type="entry name" value="Bact_Solute-Bind_Prot2"/>
</dbReference>
<evidence type="ECO:0000259" key="3">
    <source>
        <dbReference type="Pfam" id="PF13407"/>
    </source>
</evidence>
<dbReference type="GO" id="GO:0030288">
    <property type="term" value="C:outer membrane-bounded periplasmic space"/>
    <property type="evidence" value="ECO:0007669"/>
    <property type="project" value="TreeGrafter"/>
</dbReference>
<dbReference type="KEGG" id="phc:BBI08_11880"/>
<dbReference type="STRING" id="1215089.BBI08_11880"/>
<evidence type="ECO:0000256" key="1">
    <source>
        <dbReference type="ARBA" id="ARBA00004196"/>
    </source>
</evidence>
<accession>A0A1C7DSA1</accession>
<dbReference type="EMBL" id="CP016537">
    <property type="protein sequence ID" value="ANU14530.1"/>
    <property type="molecule type" value="Genomic_DNA"/>
</dbReference>
<dbReference type="AlphaFoldDB" id="A0A1C7DSA1"/>
<comment type="similarity">
    <text evidence="2">Belongs to the bacterial solute-binding protein 2 family.</text>
</comment>
<proteinExistence type="inferred from homology"/>
<comment type="subcellular location">
    <subcellularLocation>
        <location evidence="1">Cell envelope</location>
    </subcellularLocation>
</comment>
<evidence type="ECO:0000313" key="5">
    <source>
        <dbReference type="Proteomes" id="UP000092687"/>
    </source>
</evidence>
<keyword evidence="5" id="KW-1185">Reference proteome</keyword>
<feature type="domain" description="Periplasmic binding protein" evidence="3">
    <location>
        <begin position="51"/>
        <end position="309"/>
    </location>
</feature>
<reference evidence="5" key="1">
    <citation type="submission" date="2016-07" db="EMBL/GenBank/DDBJ databases">
        <authorList>
            <person name="See-Too W.S."/>
        </authorList>
    </citation>
    <scope>NUCLEOTIDE SEQUENCE [LARGE SCALE GENOMIC DNA]</scope>
    <source>
        <strain evidence="5">DSM 24743</strain>
    </source>
</reference>
<dbReference type="RefSeq" id="WP_040850311.1">
    <property type="nucleotide sequence ID" value="NZ_CP016537.2"/>
</dbReference>
<dbReference type="CDD" id="cd06305">
    <property type="entry name" value="PBP1_methylthioribose_binding-like"/>
    <property type="match status" value="1"/>
</dbReference>
<dbReference type="Pfam" id="PF13407">
    <property type="entry name" value="Peripla_BP_4"/>
    <property type="match status" value="1"/>
</dbReference>
<dbReference type="GO" id="GO:0030246">
    <property type="term" value="F:carbohydrate binding"/>
    <property type="evidence" value="ECO:0007669"/>
    <property type="project" value="TreeGrafter"/>
</dbReference>
<dbReference type="PROSITE" id="PS51257">
    <property type="entry name" value="PROKAR_LIPOPROTEIN"/>
    <property type="match status" value="1"/>
</dbReference>
<evidence type="ECO:0000256" key="2">
    <source>
        <dbReference type="ARBA" id="ARBA00007639"/>
    </source>
</evidence>
<reference evidence="5" key="2">
    <citation type="submission" date="2016-10" db="EMBL/GenBank/DDBJ databases">
        <authorList>
            <person name="See-Too W.S."/>
        </authorList>
    </citation>
    <scope>NUCLEOTIDE SEQUENCE [LARGE SCALE GENOMIC DNA]</scope>
    <source>
        <strain evidence="5">DSM 24743</strain>
    </source>
</reference>
<dbReference type="PANTHER" id="PTHR30036">
    <property type="entry name" value="D-XYLOSE-BINDING PERIPLASMIC PROTEIN"/>
    <property type="match status" value="1"/>
</dbReference>
<dbReference type="InterPro" id="IPR028082">
    <property type="entry name" value="Peripla_BP_I"/>
</dbReference>
<dbReference type="InterPro" id="IPR025997">
    <property type="entry name" value="SBP_2_dom"/>
</dbReference>
<dbReference type="SUPFAM" id="SSF53822">
    <property type="entry name" value="Periplasmic binding protein-like I"/>
    <property type="match status" value="1"/>
</dbReference>
<protein>
    <submittedName>
        <fullName evidence="4">LacI family transcriptional regulator</fullName>
    </submittedName>
</protein>
<gene>
    <name evidence="4" type="ORF">BBI08_11880</name>
</gene>
<name>A0A1C7DSA1_9BACL</name>